<reference evidence="20" key="1">
    <citation type="submission" date="2009-10" db="EMBL/GenBank/DDBJ databases">
        <title>Diversity of trophic interactions inside an arsenic-rich microbial ecosystem.</title>
        <authorList>
            <person name="Bertin P.N."/>
            <person name="Heinrich-Salmeron A."/>
            <person name="Pelletier E."/>
            <person name="Goulhen-Chollet F."/>
            <person name="Arsene-Ploetze F."/>
            <person name="Gallien S."/>
            <person name="Calteau A."/>
            <person name="Vallenet D."/>
            <person name="Casiot C."/>
            <person name="Chane-Woon-Ming B."/>
            <person name="Giloteaux L."/>
            <person name="Barakat M."/>
            <person name="Bonnefoy V."/>
            <person name="Bruneel O."/>
            <person name="Chandler M."/>
            <person name="Cleiss J."/>
            <person name="Duran R."/>
            <person name="Elbaz-Poulichet F."/>
            <person name="Fonknechten N."/>
            <person name="Lauga B."/>
            <person name="Mornico D."/>
            <person name="Ortet P."/>
            <person name="Schaeffer C."/>
            <person name="Siguier P."/>
            <person name="Alexander Thil Smith A."/>
            <person name="Van Dorsselaer A."/>
            <person name="Weissenbach J."/>
            <person name="Medigue C."/>
            <person name="Le Paslier D."/>
        </authorList>
    </citation>
    <scope>NUCLEOTIDE SEQUENCE</scope>
</reference>
<comment type="cofactor">
    <cofactor evidence="1">
        <name>Mg(2+)</name>
        <dbReference type="ChEBI" id="CHEBI:18420"/>
    </cofactor>
</comment>
<keyword evidence="13 19" id="KW-0472">Membrane</keyword>
<evidence type="ECO:0000256" key="4">
    <source>
        <dbReference type="ARBA" id="ARBA00010561"/>
    </source>
</evidence>
<dbReference type="EMBL" id="CABL01000014">
    <property type="protein sequence ID" value="CBH75653.1"/>
    <property type="molecule type" value="Genomic_DNA"/>
</dbReference>
<dbReference type="UniPathway" id="UPA00148">
    <property type="reaction ID" value="UER00238"/>
</dbReference>
<evidence type="ECO:0000256" key="9">
    <source>
        <dbReference type="ARBA" id="ARBA00022679"/>
    </source>
</evidence>
<comment type="caution">
    <text evidence="20">The sequence shown here is derived from an EMBL/GenBank/DDBJ whole genome shotgun (WGS) entry which is preliminary data.</text>
</comment>
<name>E6PGR5_9ZZZZ</name>
<dbReference type="GO" id="GO:0051073">
    <property type="term" value="F:adenosylcobinamide-GDP ribazoletransferase activity"/>
    <property type="evidence" value="ECO:0007669"/>
    <property type="project" value="UniProtKB-EC"/>
</dbReference>
<evidence type="ECO:0000256" key="10">
    <source>
        <dbReference type="ARBA" id="ARBA00022692"/>
    </source>
</evidence>
<evidence type="ECO:0000256" key="17">
    <source>
        <dbReference type="ARBA" id="ARBA00048623"/>
    </source>
</evidence>
<organism evidence="20">
    <name type="scientific">mine drainage metagenome</name>
    <dbReference type="NCBI Taxonomy" id="410659"/>
    <lineage>
        <taxon>unclassified sequences</taxon>
        <taxon>metagenomes</taxon>
        <taxon>ecological metagenomes</taxon>
    </lineage>
</organism>
<dbReference type="GO" id="GO:0008818">
    <property type="term" value="F:cobalamin 5'-phosphate synthase activity"/>
    <property type="evidence" value="ECO:0007669"/>
    <property type="project" value="InterPro"/>
</dbReference>
<dbReference type="InterPro" id="IPR003805">
    <property type="entry name" value="CobS"/>
</dbReference>
<dbReference type="PANTHER" id="PTHR34148:SF1">
    <property type="entry name" value="ADENOSYLCOBINAMIDE-GDP RIBAZOLETRANSFERASE"/>
    <property type="match status" value="1"/>
</dbReference>
<evidence type="ECO:0000256" key="14">
    <source>
        <dbReference type="ARBA" id="ARBA00025228"/>
    </source>
</evidence>
<evidence type="ECO:0000256" key="15">
    <source>
        <dbReference type="ARBA" id="ARBA00032605"/>
    </source>
</evidence>
<evidence type="ECO:0000256" key="16">
    <source>
        <dbReference type="ARBA" id="ARBA00032853"/>
    </source>
</evidence>
<feature type="transmembrane region" description="Helical" evidence="19">
    <location>
        <begin position="154"/>
        <end position="174"/>
    </location>
</feature>
<dbReference type="AlphaFoldDB" id="E6PGR5"/>
<comment type="pathway">
    <text evidence="3">Cofactor biosynthesis; adenosylcobalamin biosynthesis; adenosylcobalamin from cob(II)yrinate a,c-diamide: step 7/7.</text>
</comment>
<evidence type="ECO:0000256" key="8">
    <source>
        <dbReference type="ARBA" id="ARBA00022573"/>
    </source>
</evidence>
<evidence type="ECO:0000256" key="2">
    <source>
        <dbReference type="ARBA" id="ARBA00004651"/>
    </source>
</evidence>
<evidence type="ECO:0000256" key="5">
    <source>
        <dbReference type="ARBA" id="ARBA00013200"/>
    </source>
</evidence>
<proteinExistence type="inferred from homology"/>
<dbReference type="PROSITE" id="PS51257">
    <property type="entry name" value="PROKAR_LIPOPROTEIN"/>
    <property type="match status" value="1"/>
</dbReference>
<comment type="function">
    <text evidence="14">Joins adenosylcobinamide-GDP and alpha-ribazole to generate adenosylcobalamin (Ado-cobalamin). Also synthesizes adenosylcobalamin 5'-phosphate from adenosylcobinamide-GDP and alpha-ribazole 5'-phosphate.</text>
</comment>
<evidence type="ECO:0000256" key="19">
    <source>
        <dbReference type="SAM" id="Phobius"/>
    </source>
</evidence>
<evidence type="ECO:0000256" key="11">
    <source>
        <dbReference type="ARBA" id="ARBA00022842"/>
    </source>
</evidence>
<dbReference type="EC" id="2.7.8.26" evidence="5"/>
<dbReference type="Pfam" id="PF02654">
    <property type="entry name" value="CobS"/>
    <property type="match status" value="1"/>
</dbReference>
<sequence>MLPFGRASESAPPDSYAIVMLPLVGACIGAASGAAGWCIARWAAEPWPALGAFAAMVLLTGAIHIDGFLDCCDGVLASVPPRRRLEILKDPRHGTYAVVGMVLLALLWVAALQSIPPAKLLLALALSGALARLSVVPLLRLFRYAYAATVSRRIESPAEIAAFVLLTIGTALLAAMLSPWALLLVPAAGALAIAIAWGCARRLDGSVTGDVYGAAIVLVELALLVAIALLPWR</sequence>
<comment type="subcellular location">
    <subcellularLocation>
        <location evidence="2">Cell membrane</location>
        <topology evidence="2">Multi-pass membrane protein</topology>
    </subcellularLocation>
</comment>
<gene>
    <name evidence="20" type="primary">cobS</name>
    <name evidence="20" type="ORF">CARN1_2516</name>
</gene>
<keyword evidence="8" id="KW-0169">Cobalamin biosynthesis</keyword>
<protein>
    <recommendedName>
        <fullName evidence="6">Adenosylcobinamide-GDP ribazoletransferase</fullName>
        <ecNumber evidence="5">2.7.8.26</ecNumber>
    </recommendedName>
    <alternativeName>
        <fullName evidence="16">Cobalamin synthase</fullName>
    </alternativeName>
    <alternativeName>
        <fullName evidence="15">Cobalamin-5'-phosphate synthase</fullName>
    </alternativeName>
</protein>
<feature type="transmembrane region" description="Helical" evidence="19">
    <location>
        <begin position="211"/>
        <end position="232"/>
    </location>
</feature>
<evidence type="ECO:0000256" key="18">
    <source>
        <dbReference type="ARBA" id="ARBA00049504"/>
    </source>
</evidence>
<keyword evidence="11" id="KW-0460">Magnesium</keyword>
<evidence type="ECO:0000256" key="6">
    <source>
        <dbReference type="ARBA" id="ARBA00015850"/>
    </source>
</evidence>
<evidence type="ECO:0000313" key="20">
    <source>
        <dbReference type="EMBL" id="CBH75653.1"/>
    </source>
</evidence>
<comment type="similarity">
    <text evidence="4">Belongs to the CobS family.</text>
</comment>
<dbReference type="HAMAP" id="MF_00719">
    <property type="entry name" value="CobS"/>
    <property type="match status" value="1"/>
</dbReference>
<comment type="catalytic activity">
    <reaction evidence="18">
        <text>alpha-ribazole 5'-phosphate + adenosylcob(III)inamide-GDP = adenosylcob(III)alamin 5'-phosphate + GMP + H(+)</text>
        <dbReference type="Rhea" id="RHEA:23560"/>
        <dbReference type="ChEBI" id="CHEBI:15378"/>
        <dbReference type="ChEBI" id="CHEBI:57918"/>
        <dbReference type="ChEBI" id="CHEBI:58115"/>
        <dbReference type="ChEBI" id="CHEBI:60487"/>
        <dbReference type="ChEBI" id="CHEBI:60493"/>
        <dbReference type="EC" id="2.7.8.26"/>
    </reaction>
</comment>
<evidence type="ECO:0000256" key="1">
    <source>
        <dbReference type="ARBA" id="ARBA00001946"/>
    </source>
</evidence>
<keyword evidence="7" id="KW-1003">Cell membrane</keyword>
<evidence type="ECO:0000256" key="12">
    <source>
        <dbReference type="ARBA" id="ARBA00022989"/>
    </source>
</evidence>
<dbReference type="GO" id="GO:0009236">
    <property type="term" value="P:cobalamin biosynthetic process"/>
    <property type="evidence" value="ECO:0007669"/>
    <property type="project" value="UniProtKB-UniPathway"/>
</dbReference>
<keyword evidence="10 19" id="KW-0812">Transmembrane</keyword>
<feature type="transmembrane region" description="Helical" evidence="19">
    <location>
        <begin position="180"/>
        <end position="199"/>
    </location>
</feature>
<comment type="catalytic activity">
    <reaction evidence="17">
        <text>alpha-ribazole + adenosylcob(III)inamide-GDP = adenosylcob(III)alamin + GMP + H(+)</text>
        <dbReference type="Rhea" id="RHEA:16049"/>
        <dbReference type="ChEBI" id="CHEBI:10329"/>
        <dbReference type="ChEBI" id="CHEBI:15378"/>
        <dbReference type="ChEBI" id="CHEBI:18408"/>
        <dbReference type="ChEBI" id="CHEBI:58115"/>
        <dbReference type="ChEBI" id="CHEBI:60487"/>
        <dbReference type="EC" id="2.7.8.26"/>
    </reaction>
</comment>
<accession>E6PGR5</accession>
<evidence type="ECO:0000256" key="7">
    <source>
        <dbReference type="ARBA" id="ARBA00022475"/>
    </source>
</evidence>
<dbReference type="PANTHER" id="PTHR34148">
    <property type="entry name" value="ADENOSYLCOBINAMIDE-GDP RIBAZOLETRANSFERASE"/>
    <property type="match status" value="1"/>
</dbReference>
<feature type="transmembrane region" description="Helical" evidence="19">
    <location>
        <begin position="21"/>
        <end position="44"/>
    </location>
</feature>
<keyword evidence="12 19" id="KW-1133">Transmembrane helix</keyword>
<evidence type="ECO:0000256" key="3">
    <source>
        <dbReference type="ARBA" id="ARBA00004663"/>
    </source>
</evidence>
<feature type="transmembrane region" description="Helical" evidence="19">
    <location>
        <begin position="93"/>
        <end position="115"/>
    </location>
</feature>
<feature type="transmembrane region" description="Helical" evidence="19">
    <location>
        <begin position="121"/>
        <end position="142"/>
    </location>
</feature>
<keyword evidence="9 20" id="KW-0808">Transferase</keyword>
<dbReference type="GO" id="GO:0005886">
    <property type="term" value="C:plasma membrane"/>
    <property type="evidence" value="ECO:0007669"/>
    <property type="project" value="UniProtKB-SubCell"/>
</dbReference>
<evidence type="ECO:0000256" key="13">
    <source>
        <dbReference type="ARBA" id="ARBA00023136"/>
    </source>
</evidence>